<organism evidence="3 4">
    <name type="scientific">Colletotrichum spinosum</name>
    <dbReference type="NCBI Taxonomy" id="1347390"/>
    <lineage>
        <taxon>Eukaryota</taxon>
        <taxon>Fungi</taxon>
        <taxon>Dikarya</taxon>
        <taxon>Ascomycota</taxon>
        <taxon>Pezizomycotina</taxon>
        <taxon>Sordariomycetes</taxon>
        <taxon>Hypocreomycetidae</taxon>
        <taxon>Glomerellales</taxon>
        <taxon>Glomerellaceae</taxon>
        <taxon>Colletotrichum</taxon>
        <taxon>Colletotrichum orbiculare species complex</taxon>
    </lineage>
</organism>
<proteinExistence type="predicted"/>
<sequence>MSGFEVAGVVLGSIPLLISALEHYQQGISSIRKWRNYDRELRSLIRNLETERVRFQDVCEKLLVGLVPSSQIESMVEEPFGTSWQEDNIQSKIRARLWRSFDVFEKTVEDMREAIREMMQKLDLEADGKMKWLDDSFIIREFKKASFTLKRSDHAEEMTTIKDGITNLESLIDRNIQMEPERKSRSQGRLLKLVREISGGVHRALRSSFQCSCAHQVHLGLASRSTDMGQKDEDEDIIQKLDFQLALTWDEKRKGVDADVDELKLHWEEVVVKAMAREAASTQALTVPAPTWTNNKQKTVSFALSTSTTATASCVAQTSTIVFQKPFSAMTINPLASTINMCESIRQSQKAVAIDCYGYGMITDQKRAFRVIPEEQNCDRNDWAMVSLREVLEKPGDFPHMSYSAKLHLAATISSSFLQLHQTPWLPGMLTNSDILFMRKGPELNYEQAFVMNYMPERLGDQQPAGILATGSRCPELLSLGLLLLELSLGRPIEWLRTENEKPPSGAPRLLYESMTAQRLLQQKQLGSPNYVSAVQRCIWGEFARSKLDLNDEDFRQEMYEKVVALLETDLKNATWSYNGSNYW</sequence>
<dbReference type="EMBL" id="QAPG01000121">
    <property type="protein sequence ID" value="TDZ30699.1"/>
    <property type="molecule type" value="Genomic_DNA"/>
</dbReference>
<feature type="domain" description="DUF7580" evidence="2">
    <location>
        <begin position="193"/>
        <end position="573"/>
    </location>
</feature>
<name>A0A4V3HR80_9PEZI</name>
<accession>A0A4V3HR80</accession>
<dbReference type="Proteomes" id="UP000295083">
    <property type="component" value="Unassembled WGS sequence"/>
</dbReference>
<dbReference type="InterPro" id="IPR056002">
    <property type="entry name" value="DUF7580"/>
</dbReference>
<evidence type="ECO:0000313" key="3">
    <source>
        <dbReference type="EMBL" id="TDZ30699.1"/>
    </source>
</evidence>
<evidence type="ECO:0000259" key="2">
    <source>
        <dbReference type="Pfam" id="PF24476"/>
    </source>
</evidence>
<keyword evidence="4" id="KW-1185">Reference proteome</keyword>
<dbReference type="AlphaFoldDB" id="A0A4V3HR80"/>
<dbReference type="PANTHER" id="PTHR35186:SF4">
    <property type="entry name" value="PRION-INHIBITION AND PROPAGATION HELO DOMAIN-CONTAINING PROTEIN"/>
    <property type="match status" value="1"/>
</dbReference>
<evidence type="ECO:0000313" key="4">
    <source>
        <dbReference type="Proteomes" id="UP000295083"/>
    </source>
</evidence>
<dbReference type="PANTHER" id="PTHR35186">
    <property type="entry name" value="ANK_REP_REGION DOMAIN-CONTAINING PROTEIN"/>
    <property type="match status" value="1"/>
</dbReference>
<dbReference type="Pfam" id="PF24476">
    <property type="entry name" value="DUF7580"/>
    <property type="match status" value="1"/>
</dbReference>
<gene>
    <name evidence="3" type="ORF">C8035_v002326</name>
</gene>
<comment type="caution">
    <text evidence="3">The sequence shown here is derived from an EMBL/GenBank/DDBJ whole genome shotgun (WGS) entry which is preliminary data.</text>
</comment>
<protein>
    <recommendedName>
        <fullName evidence="2">DUF7580 domain-containing protein</fullName>
    </recommendedName>
</protein>
<feature type="chain" id="PRO_5020231025" description="DUF7580 domain-containing protein" evidence="1">
    <location>
        <begin position="21"/>
        <end position="584"/>
    </location>
</feature>
<reference evidence="3 4" key="1">
    <citation type="submission" date="2018-11" db="EMBL/GenBank/DDBJ databases">
        <title>Genome sequence and assembly of Colletotrichum spinosum.</title>
        <authorList>
            <person name="Gan P."/>
            <person name="Shirasu K."/>
        </authorList>
    </citation>
    <scope>NUCLEOTIDE SEQUENCE [LARGE SCALE GENOMIC DNA]</scope>
    <source>
        <strain evidence="3 4">CBS 515.97</strain>
    </source>
</reference>
<feature type="signal peptide" evidence="1">
    <location>
        <begin position="1"/>
        <end position="20"/>
    </location>
</feature>
<keyword evidence="1" id="KW-0732">Signal</keyword>
<evidence type="ECO:0000256" key="1">
    <source>
        <dbReference type="SAM" id="SignalP"/>
    </source>
</evidence>